<feature type="domain" description="Dihydrodipicolinate reductase N-terminal" evidence="14">
    <location>
        <begin position="7"/>
        <end position="129"/>
    </location>
</feature>
<feature type="active site" description="Proton donor" evidence="13">
    <location>
        <position position="163"/>
    </location>
</feature>
<dbReference type="Gene3D" id="3.30.360.10">
    <property type="entry name" value="Dihydrodipicolinate Reductase, domain 2"/>
    <property type="match status" value="1"/>
</dbReference>
<dbReference type="AlphaFoldDB" id="U5NEA4"/>
<evidence type="ECO:0000259" key="14">
    <source>
        <dbReference type="Pfam" id="PF01113"/>
    </source>
</evidence>
<evidence type="ECO:0000256" key="13">
    <source>
        <dbReference type="HAMAP-Rule" id="MF_00102"/>
    </source>
</evidence>
<evidence type="ECO:0000256" key="3">
    <source>
        <dbReference type="ARBA" id="ARBA00022605"/>
    </source>
</evidence>
<dbReference type="PIRSF" id="PIRSF000161">
    <property type="entry name" value="DHPR"/>
    <property type="match status" value="1"/>
</dbReference>
<dbReference type="UniPathway" id="UPA00034">
    <property type="reaction ID" value="UER00018"/>
</dbReference>
<evidence type="ECO:0000256" key="8">
    <source>
        <dbReference type="ARBA" id="ARBA00023154"/>
    </source>
</evidence>
<evidence type="ECO:0000256" key="10">
    <source>
        <dbReference type="ARBA" id="ARBA00038983"/>
    </source>
</evidence>
<evidence type="ECO:0000256" key="12">
    <source>
        <dbReference type="ARBA" id="ARBA00049396"/>
    </source>
</evidence>
<feature type="binding site" evidence="13">
    <location>
        <begin position="102"/>
        <end position="104"/>
    </location>
    <ligand>
        <name>NAD(+)</name>
        <dbReference type="ChEBI" id="CHEBI:57540"/>
    </ligand>
</feature>
<dbReference type="PANTHER" id="PTHR20836:SF0">
    <property type="entry name" value="4-HYDROXY-TETRAHYDRODIPICOLINATE REDUCTASE 1, CHLOROPLASTIC-RELATED"/>
    <property type="match status" value="1"/>
</dbReference>
<dbReference type="Gene3D" id="3.40.50.720">
    <property type="entry name" value="NAD(P)-binding Rossmann-like Domain"/>
    <property type="match status" value="1"/>
</dbReference>
<dbReference type="GO" id="GO:0051287">
    <property type="term" value="F:NAD binding"/>
    <property type="evidence" value="ECO:0007669"/>
    <property type="project" value="UniProtKB-UniRule"/>
</dbReference>
<feature type="active site" description="Proton donor/acceptor" evidence="13">
    <location>
        <position position="159"/>
    </location>
</feature>
<keyword evidence="2 13" id="KW-0963">Cytoplasm</keyword>
<evidence type="ECO:0000256" key="5">
    <source>
        <dbReference type="ARBA" id="ARBA00022915"/>
    </source>
</evidence>
<comment type="function">
    <text evidence="13">Catalyzes the conversion of 4-hydroxy-tetrahydrodipicolinate (HTPA) to tetrahydrodipicolinate.</text>
</comment>
<dbReference type="CDD" id="cd02274">
    <property type="entry name" value="DHDPR_N"/>
    <property type="match status" value="1"/>
</dbReference>
<dbReference type="InterPro" id="IPR022663">
    <property type="entry name" value="DapB_C"/>
</dbReference>
<dbReference type="KEGG" id="cbx:Cenrod_2504"/>
<comment type="subcellular location">
    <subcellularLocation>
        <location evidence="13">Cytoplasm</location>
    </subcellularLocation>
</comment>
<dbReference type="GO" id="GO:0019877">
    <property type="term" value="P:diaminopimelate biosynthetic process"/>
    <property type="evidence" value="ECO:0007669"/>
    <property type="project" value="UniProtKB-UniRule"/>
</dbReference>
<comment type="subunit">
    <text evidence="13">Homotetramer.</text>
</comment>
<feature type="domain" description="Dihydrodipicolinate reductase C-terminal" evidence="15">
    <location>
        <begin position="132"/>
        <end position="268"/>
    </location>
</feature>
<dbReference type="SUPFAM" id="SSF55347">
    <property type="entry name" value="Glyceraldehyde-3-phosphate dehydrogenase-like, C-terminal domain"/>
    <property type="match status" value="1"/>
</dbReference>
<dbReference type="OrthoDB" id="9790352at2"/>
<comment type="catalytic activity">
    <reaction evidence="11 13">
        <text>(S)-2,3,4,5-tetrahydrodipicolinate + NADP(+) + H2O = (2S,4S)-4-hydroxy-2,3,4,5-tetrahydrodipicolinate + NADPH + H(+)</text>
        <dbReference type="Rhea" id="RHEA:35331"/>
        <dbReference type="ChEBI" id="CHEBI:15377"/>
        <dbReference type="ChEBI" id="CHEBI:15378"/>
        <dbReference type="ChEBI" id="CHEBI:16845"/>
        <dbReference type="ChEBI" id="CHEBI:57783"/>
        <dbReference type="ChEBI" id="CHEBI:58349"/>
        <dbReference type="ChEBI" id="CHEBI:67139"/>
        <dbReference type="EC" id="1.17.1.8"/>
    </reaction>
</comment>
<dbReference type="GO" id="GO:0008839">
    <property type="term" value="F:4-hydroxy-tetrahydrodipicolinate reductase"/>
    <property type="evidence" value="ECO:0007669"/>
    <property type="project" value="UniProtKB-UniRule"/>
</dbReference>
<dbReference type="HAMAP" id="MF_00102">
    <property type="entry name" value="DapB"/>
    <property type="match status" value="1"/>
</dbReference>
<evidence type="ECO:0000256" key="1">
    <source>
        <dbReference type="ARBA" id="ARBA00006642"/>
    </source>
</evidence>
<feature type="binding site" evidence="13">
    <location>
        <begin position="126"/>
        <end position="129"/>
    </location>
    <ligand>
        <name>NAD(+)</name>
        <dbReference type="ChEBI" id="CHEBI:57540"/>
    </ligand>
</feature>
<dbReference type="GO" id="GO:0009089">
    <property type="term" value="P:lysine biosynthetic process via diaminopimelate"/>
    <property type="evidence" value="ECO:0007669"/>
    <property type="project" value="UniProtKB-UniRule"/>
</dbReference>
<name>U5NEA4_9BURK</name>
<dbReference type="FunFam" id="3.30.360.10:FF:000004">
    <property type="entry name" value="4-hydroxy-tetrahydrodipicolinate reductase"/>
    <property type="match status" value="1"/>
</dbReference>
<dbReference type="GO" id="GO:0005829">
    <property type="term" value="C:cytosol"/>
    <property type="evidence" value="ECO:0007669"/>
    <property type="project" value="TreeGrafter"/>
</dbReference>
<evidence type="ECO:0000256" key="11">
    <source>
        <dbReference type="ARBA" id="ARBA00049080"/>
    </source>
</evidence>
<dbReference type="InterPro" id="IPR036291">
    <property type="entry name" value="NAD(P)-bd_dom_sf"/>
</dbReference>
<evidence type="ECO:0000313" key="16">
    <source>
        <dbReference type="EMBL" id="AGX88558.1"/>
    </source>
</evidence>
<keyword evidence="3 13" id="KW-0028">Amino-acid biosynthesis</keyword>
<sequence>MSTADRMQVCIAGAGGRMGRVLIEAVLGATDLQLCGAIDVAGSPHIGTDAAAFLGSHSGVQIVADPGVGLRNAQVLIDFTRPEGTIGHLRHCRELRIPIVIGTTGFDTAQKAAIKEASRDIPIVLSPNMSVGVQVTLKLLAVAAQNLGAEYDVEIIEAHHRNKVDAPSGTALRMGEVIAQARSQSLADCAVHGRAGHTGVRPASAIGFHAVRGGDIVGDHLVLFAGTGERIEIRHTSNSRVGYAQGSLQAARFLRGRSNGLYDMPEVLGLTSVA</sequence>
<evidence type="ECO:0000256" key="7">
    <source>
        <dbReference type="ARBA" id="ARBA00023027"/>
    </source>
</evidence>
<dbReference type="HOGENOM" id="CLU_047479_2_1_4"/>
<keyword evidence="8 13" id="KW-0457">Lysine biosynthesis</keyword>
<evidence type="ECO:0000256" key="6">
    <source>
        <dbReference type="ARBA" id="ARBA00023002"/>
    </source>
</evidence>
<dbReference type="Pfam" id="PF01113">
    <property type="entry name" value="DapB_N"/>
    <property type="match status" value="1"/>
</dbReference>
<comment type="pathway">
    <text evidence="9 13">Amino-acid biosynthesis; L-lysine biosynthesis via DAP pathway; (S)-tetrahydrodipicolinate from L-aspartate: step 4/4.</text>
</comment>
<keyword evidence="4 13" id="KW-0521">NADP</keyword>
<accession>U5NEA4</accession>
<dbReference type="RefSeq" id="WP_022776496.1">
    <property type="nucleotide sequence ID" value="NC_022576.1"/>
</dbReference>
<organism evidence="16 17">
    <name type="scientific">Candidatus Symbiobacter mobilis CR</name>
    <dbReference type="NCBI Taxonomy" id="946483"/>
    <lineage>
        <taxon>Bacteria</taxon>
        <taxon>Pseudomonadati</taxon>
        <taxon>Pseudomonadota</taxon>
        <taxon>Betaproteobacteria</taxon>
        <taxon>Burkholderiales</taxon>
        <taxon>Comamonadaceae</taxon>
    </lineage>
</organism>
<feature type="binding site" evidence="13">
    <location>
        <begin position="169"/>
        <end position="170"/>
    </location>
    <ligand>
        <name>(S)-2,3,4,5-tetrahydrodipicolinate</name>
        <dbReference type="ChEBI" id="CHEBI:16845"/>
    </ligand>
</feature>
<dbReference type="SUPFAM" id="SSF51735">
    <property type="entry name" value="NAD(P)-binding Rossmann-fold domains"/>
    <property type="match status" value="1"/>
</dbReference>
<dbReference type="PROSITE" id="PS01298">
    <property type="entry name" value="DAPB"/>
    <property type="match status" value="1"/>
</dbReference>
<evidence type="ECO:0000256" key="4">
    <source>
        <dbReference type="ARBA" id="ARBA00022857"/>
    </source>
</evidence>
<gene>
    <name evidence="13 16" type="primary">dapB</name>
    <name evidence="16" type="ORF">Cenrod_2504</name>
</gene>
<evidence type="ECO:0000256" key="9">
    <source>
        <dbReference type="ARBA" id="ARBA00037922"/>
    </source>
</evidence>
<evidence type="ECO:0000259" key="15">
    <source>
        <dbReference type="Pfam" id="PF05173"/>
    </source>
</evidence>
<dbReference type="Proteomes" id="UP000017184">
    <property type="component" value="Chromosome"/>
</dbReference>
<dbReference type="Pfam" id="PF05173">
    <property type="entry name" value="DapB_C"/>
    <property type="match status" value="1"/>
</dbReference>
<dbReference type="InterPro" id="IPR023940">
    <property type="entry name" value="DHDPR_bac"/>
</dbReference>
<comment type="caution">
    <text evidence="13">Was originally thought to be a dihydrodipicolinate reductase (DHDPR), catalyzing the conversion of dihydrodipicolinate to tetrahydrodipicolinate. However, it was shown in E.coli that the substrate of the enzymatic reaction is not dihydrodipicolinate (DHDP) but in fact (2S,4S)-4-hydroxy-2,3,4,5-tetrahydrodipicolinic acid (HTPA), the product released by the DapA-catalyzed reaction.</text>
</comment>
<comment type="caution">
    <text evidence="13">Lacks conserved residue(s) required for the propagation of feature annotation.</text>
</comment>
<keyword evidence="5 13" id="KW-0220">Diaminopimelate biosynthesis</keyword>
<evidence type="ECO:0000313" key="17">
    <source>
        <dbReference type="Proteomes" id="UP000017184"/>
    </source>
</evidence>
<feature type="binding site" evidence="13">
    <location>
        <begin position="13"/>
        <end position="18"/>
    </location>
    <ligand>
        <name>NAD(+)</name>
        <dbReference type="ChEBI" id="CHEBI:57540"/>
    </ligand>
</feature>
<dbReference type="PANTHER" id="PTHR20836">
    <property type="entry name" value="DIHYDRODIPICOLINATE REDUCTASE"/>
    <property type="match status" value="1"/>
</dbReference>
<dbReference type="NCBIfam" id="TIGR00036">
    <property type="entry name" value="dapB"/>
    <property type="match status" value="1"/>
</dbReference>
<keyword evidence="6 13" id="KW-0560">Oxidoreductase</keyword>
<dbReference type="GO" id="GO:0016726">
    <property type="term" value="F:oxidoreductase activity, acting on CH or CH2 groups, NAD or NADP as acceptor"/>
    <property type="evidence" value="ECO:0007669"/>
    <property type="project" value="UniProtKB-UniRule"/>
</dbReference>
<dbReference type="PATRIC" id="fig|946483.4.peg.2530"/>
<comment type="catalytic activity">
    <reaction evidence="12 13">
        <text>(S)-2,3,4,5-tetrahydrodipicolinate + NAD(+) + H2O = (2S,4S)-4-hydroxy-2,3,4,5-tetrahydrodipicolinate + NADH + H(+)</text>
        <dbReference type="Rhea" id="RHEA:35323"/>
        <dbReference type="ChEBI" id="CHEBI:15377"/>
        <dbReference type="ChEBI" id="CHEBI:15378"/>
        <dbReference type="ChEBI" id="CHEBI:16845"/>
        <dbReference type="ChEBI" id="CHEBI:57540"/>
        <dbReference type="ChEBI" id="CHEBI:57945"/>
        <dbReference type="ChEBI" id="CHEBI:67139"/>
        <dbReference type="EC" id="1.17.1.8"/>
    </reaction>
</comment>
<dbReference type="InterPro" id="IPR000846">
    <property type="entry name" value="DapB_N"/>
</dbReference>
<feature type="binding site" evidence="13">
    <location>
        <position position="160"/>
    </location>
    <ligand>
        <name>(S)-2,3,4,5-tetrahydrodipicolinate</name>
        <dbReference type="ChEBI" id="CHEBI:16845"/>
    </ligand>
</feature>
<keyword evidence="17" id="KW-1185">Reference proteome</keyword>
<proteinExistence type="inferred from homology"/>
<reference evidence="16 17" key="1">
    <citation type="journal article" date="2013" name="Genome Biol.">
        <title>Genomic analysis reveals key aspects of prokaryotic symbiosis in the phototrophic consortium "Chlorochromatium aggregatum".</title>
        <authorList>
            <person name="Liu Z."/>
            <person name="Muller J."/>
            <person name="Li T."/>
            <person name="Alvey R.M."/>
            <person name="Vogl K."/>
            <person name="Frigaard N.U."/>
            <person name="Rockwell N.C."/>
            <person name="Boyd E.S."/>
            <person name="Tomsho L.P."/>
            <person name="Schuster S.C."/>
            <person name="Henke P."/>
            <person name="Rohde M."/>
            <person name="Overmann J."/>
            <person name="Bryant D.A."/>
        </authorList>
    </citation>
    <scope>NUCLEOTIDE SEQUENCE [LARGE SCALE GENOMIC DNA]</scope>
    <source>
        <strain evidence="16">CR</strain>
    </source>
</reference>
<dbReference type="STRING" id="946483.Cenrod_2504"/>
<comment type="similarity">
    <text evidence="1 13">Belongs to the DapB family.</text>
</comment>
<dbReference type="GO" id="GO:0050661">
    <property type="term" value="F:NADP binding"/>
    <property type="evidence" value="ECO:0007669"/>
    <property type="project" value="UniProtKB-UniRule"/>
</dbReference>
<keyword evidence="7 13" id="KW-0520">NAD</keyword>
<dbReference type="InterPro" id="IPR022664">
    <property type="entry name" value="DapB_N_CS"/>
</dbReference>
<dbReference type="EC" id="1.17.1.8" evidence="10 13"/>
<dbReference type="eggNOG" id="COG0289">
    <property type="taxonomic scope" value="Bacteria"/>
</dbReference>
<dbReference type="EMBL" id="CP004885">
    <property type="protein sequence ID" value="AGX88558.1"/>
    <property type="molecule type" value="Genomic_DNA"/>
</dbReference>
<protein>
    <recommendedName>
        <fullName evidence="10 13">4-hydroxy-tetrahydrodipicolinate reductase</fullName>
        <shortName evidence="13">HTPA reductase</shortName>
        <ecNumber evidence="10 13">1.17.1.8</ecNumber>
    </recommendedName>
</protein>
<evidence type="ECO:0000256" key="2">
    <source>
        <dbReference type="ARBA" id="ARBA00022490"/>
    </source>
</evidence>